<dbReference type="AlphaFoldDB" id="A0AAV8ZUT8"/>
<organism evidence="1 2">
    <name type="scientific">Rhamnusium bicolor</name>
    <dbReference type="NCBI Taxonomy" id="1586634"/>
    <lineage>
        <taxon>Eukaryota</taxon>
        <taxon>Metazoa</taxon>
        <taxon>Ecdysozoa</taxon>
        <taxon>Arthropoda</taxon>
        <taxon>Hexapoda</taxon>
        <taxon>Insecta</taxon>
        <taxon>Pterygota</taxon>
        <taxon>Neoptera</taxon>
        <taxon>Endopterygota</taxon>
        <taxon>Coleoptera</taxon>
        <taxon>Polyphaga</taxon>
        <taxon>Cucujiformia</taxon>
        <taxon>Chrysomeloidea</taxon>
        <taxon>Cerambycidae</taxon>
        <taxon>Lepturinae</taxon>
        <taxon>Rhagiini</taxon>
        <taxon>Rhamnusium</taxon>
    </lineage>
</organism>
<proteinExistence type="predicted"/>
<dbReference type="PANTHER" id="PTHR45749">
    <property type="match status" value="1"/>
</dbReference>
<dbReference type="Proteomes" id="UP001162156">
    <property type="component" value="Unassembled WGS sequence"/>
</dbReference>
<gene>
    <name evidence="1" type="ORF">NQ314_001665</name>
</gene>
<sequence length="151" mass="16971">MYEYHKNTASRAEHSVWVVSGKISDVASLVDSKQKRQTKENREKFKYIVETILLSGHQALALKGTNDAGSVDLEESNRNDGNYRALLRYRAQSGDFVLPNHVKSQSSNPRTMYTSATIQNEIIELCGDVIQESIITGIKKWGYFSVLVGET</sequence>
<dbReference type="PANTHER" id="PTHR45749:SF21">
    <property type="entry name" value="DUF4371 DOMAIN-CONTAINING PROTEIN"/>
    <property type="match status" value="1"/>
</dbReference>
<evidence type="ECO:0000313" key="1">
    <source>
        <dbReference type="EMBL" id="KAJ8969629.1"/>
    </source>
</evidence>
<keyword evidence="2" id="KW-1185">Reference proteome</keyword>
<accession>A0AAV8ZUT8</accession>
<name>A0AAV8ZUT8_9CUCU</name>
<evidence type="ECO:0008006" key="3">
    <source>
        <dbReference type="Google" id="ProtNLM"/>
    </source>
</evidence>
<protein>
    <recommendedName>
        <fullName evidence="3">DUF4371 domain-containing protein</fullName>
    </recommendedName>
</protein>
<evidence type="ECO:0000313" key="2">
    <source>
        <dbReference type="Proteomes" id="UP001162156"/>
    </source>
</evidence>
<reference evidence="1" key="1">
    <citation type="journal article" date="2023" name="Insect Mol. Biol.">
        <title>Genome sequencing provides insights into the evolution of gene families encoding plant cell wall-degrading enzymes in longhorned beetles.</title>
        <authorList>
            <person name="Shin N.R."/>
            <person name="Okamura Y."/>
            <person name="Kirsch R."/>
            <person name="Pauchet Y."/>
        </authorList>
    </citation>
    <scope>NUCLEOTIDE SEQUENCE</scope>
    <source>
        <tissue evidence="1">Midgut</tissue>
    </source>
</reference>
<dbReference type="EMBL" id="JANEYF010000497">
    <property type="protein sequence ID" value="KAJ8969629.1"/>
    <property type="molecule type" value="Genomic_DNA"/>
</dbReference>
<comment type="caution">
    <text evidence="1">The sequence shown here is derived from an EMBL/GenBank/DDBJ whole genome shotgun (WGS) entry which is preliminary data.</text>
</comment>